<feature type="transmembrane region" description="Helical" evidence="1">
    <location>
        <begin position="197"/>
        <end position="216"/>
    </location>
</feature>
<keyword evidence="1" id="KW-1133">Transmembrane helix</keyword>
<gene>
    <name evidence="2" type="ORF">PTT_18401</name>
</gene>
<dbReference type="OrthoDB" id="3695132at2759"/>
<evidence type="ECO:0000313" key="2">
    <source>
        <dbReference type="EMBL" id="EFQ86369.1"/>
    </source>
</evidence>
<sequence>MFDTFPYIALKEDSCKSRTNLTTTDRQEENEAVCPLLAMLKVLHAAATIVVFAALATIALKVLHRSFNFTNAFADVFLSSAHALRDRDLLEDLQDEARSALNAAVTRVADAASQAESAISSAAATVQNIEEHVPQNCSLGTKRFCIGYKQDVNCSDLPLNLSSLLPEGVQELPGPVQDALRDRAEALSQLAESSTRFLAFSVPSTLISGLVLMVIARVFGKLKAVPRALALLGLGLVCCSPFVLLGVILDTFRRVADELPSWVGVEIGEACGLGFAALACALVLTFIFAAAPGVAVHVQGEDAKGKE</sequence>
<accession>E3S6M9</accession>
<feature type="transmembrane region" description="Helical" evidence="1">
    <location>
        <begin position="270"/>
        <end position="291"/>
    </location>
</feature>
<dbReference type="HOGENOM" id="CLU_080469_0_0_1"/>
<keyword evidence="1" id="KW-0472">Membrane</keyword>
<organism evidence="3">
    <name type="scientific">Pyrenophora teres f. teres (strain 0-1)</name>
    <name type="common">Barley net blotch fungus</name>
    <name type="synonym">Drechslera teres f. teres</name>
    <dbReference type="NCBI Taxonomy" id="861557"/>
    <lineage>
        <taxon>Eukaryota</taxon>
        <taxon>Fungi</taxon>
        <taxon>Dikarya</taxon>
        <taxon>Ascomycota</taxon>
        <taxon>Pezizomycotina</taxon>
        <taxon>Dothideomycetes</taxon>
        <taxon>Pleosporomycetidae</taxon>
        <taxon>Pleosporales</taxon>
        <taxon>Pleosporineae</taxon>
        <taxon>Pleosporaceae</taxon>
        <taxon>Pyrenophora</taxon>
    </lineage>
</organism>
<keyword evidence="3" id="KW-1185">Reference proteome</keyword>
<keyword evidence="1" id="KW-0812">Transmembrane</keyword>
<name>E3S6M9_PYRTT</name>
<evidence type="ECO:0000256" key="1">
    <source>
        <dbReference type="SAM" id="Phobius"/>
    </source>
</evidence>
<dbReference type="EMBL" id="GL537432">
    <property type="protein sequence ID" value="EFQ86369.1"/>
    <property type="molecule type" value="Genomic_DNA"/>
</dbReference>
<proteinExistence type="predicted"/>
<feature type="transmembrane region" description="Helical" evidence="1">
    <location>
        <begin position="42"/>
        <end position="63"/>
    </location>
</feature>
<evidence type="ECO:0000313" key="3">
    <source>
        <dbReference type="Proteomes" id="UP000001067"/>
    </source>
</evidence>
<dbReference type="AlphaFoldDB" id="E3S6M9"/>
<dbReference type="Proteomes" id="UP000001067">
    <property type="component" value="Unassembled WGS sequence"/>
</dbReference>
<protein>
    <submittedName>
        <fullName evidence="2">Uncharacterized protein</fullName>
    </submittedName>
</protein>
<dbReference type="KEGG" id="pte:PTT_18401"/>
<feature type="transmembrane region" description="Helical" evidence="1">
    <location>
        <begin position="228"/>
        <end position="249"/>
    </location>
</feature>
<reference evidence="2 3" key="1">
    <citation type="journal article" date="2010" name="Genome Biol.">
        <title>A first genome assembly of the barley fungal pathogen Pyrenophora teres f. teres.</title>
        <authorList>
            <person name="Ellwood S.R."/>
            <person name="Liu Z."/>
            <person name="Syme R.A."/>
            <person name="Lai Z."/>
            <person name="Hane J.K."/>
            <person name="Keiper F."/>
            <person name="Moffat C.S."/>
            <person name="Oliver R.P."/>
            <person name="Friesen T.L."/>
        </authorList>
    </citation>
    <scope>NUCLEOTIDE SEQUENCE [LARGE SCALE GENOMIC DNA]</scope>
    <source>
        <strain evidence="2 3">0-1</strain>
    </source>
</reference>